<evidence type="ECO:0000256" key="1">
    <source>
        <dbReference type="SAM" id="Coils"/>
    </source>
</evidence>
<sequence>MNNERWLLKGVILGAAAGAALSLLHKPTRQACGMRWMTCKHKMSLYKNNPELLKNNVITKIDEAKQLAQTLSDEVGFVNQQVKELKKTTPKVMELVQETKEHFTKDK</sequence>
<proteinExistence type="predicted"/>
<evidence type="ECO:0000313" key="3">
    <source>
        <dbReference type="Proteomes" id="UP001073053"/>
    </source>
</evidence>
<accession>A0A9Q2LCK0</accession>
<organism evidence="2 3">
    <name type="scientific">Bacillus halotolerans</name>
    <dbReference type="NCBI Taxonomy" id="260554"/>
    <lineage>
        <taxon>Bacteria</taxon>
        <taxon>Bacillati</taxon>
        <taxon>Bacillota</taxon>
        <taxon>Bacilli</taxon>
        <taxon>Bacillales</taxon>
        <taxon>Bacillaceae</taxon>
        <taxon>Bacillus</taxon>
    </lineage>
</organism>
<evidence type="ECO:0008006" key="4">
    <source>
        <dbReference type="Google" id="ProtNLM"/>
    </source>
</evidence>
<name>A0A9Q2LCK0_9BACI</name>
<protein>
    <recommendedName>
        <fullName evidence="4">YtxH domain-containing protein</fullName>
    </recommendedName>
</protein>
<keyword evidence="1" id="KW-0175">Coiled coil</keyword>
<dbReference type="RefSeq" id="WP_024120585.1">
    <property type="nucleotide sequence ID" value="NZ_ASJT01000022.1"/>
</dbReference>
<dbReference type="AlphaFoldDB" id="A0A9Q2LCK0"/>
<evidence type="ECO:0000313" key="2">
    <source>
        <dbReference type="EMBL" id="MCY9185794.1"/>
    </source>
</evidence>
<feature type="coiled-coil region" evidence="1">
    <location>
        <begin position="54"/>
        <end position="88"/>
    </location>
</feature>
<reference evidence="2" key="1">
    <citation type="submission" date="2022-02" db="EMBL/GenBank/DDBJ databases">
        <title>Crop Bioprotection Bacillus Genome Sequencing.</title>
        <authorList>
            <person name="Dunlap C."/>
        </authorList>
    </citation>
    <scope>NUCLEOTIDE SEQUENCE</scope>
    <source>
        <strain evidence="2">EC49O2N-C10</strain>
    </source>
</reference>
<gene>
    <name evidence="2" type="ORF">MOF03_14245</name>
</gene>
<dbReference type="EMBL" id="JALAWA010000008">
    <property type="protein sequence ID" value="MCY9185794.1"/>
    <property type="molecule type" value="Genomic_DNA"/>
</dbReference>
<comment type="caution">
    <text evidence="2">The sequence shown here is derived from an EMBL/GenBank/DDBJ whole genome shotgun (WGS) entry which is preliminary data.</text>
</comment>
<dbReference type="Proteomes" id="UP001073053">
    <property type="component" value="Unassembled WGS sequence"/>
</dbReference>